<sequence>MAGRGVRELGEDRDALDRLEVEAAATDVIASSDSAASPVTVVSRRRSPALGGSVRSCAAREGRV</sequence>
<organism evidence="1 2">
    <name type="scientific">Streptomyces coeruleorubidus</name>
    <dbReference type="NCBI Taxonomy" id="116188"/>
    <lineage>
        <taxon>Bacteria</taxon>
        <taxon>Bacillati</taxon>
        <taxon>Actinomycetota</taxon>
        <taxon>Actinomycetes</taxon>
        <taxon>Kitasatosporales</taxon>
        <taxon>Streptomycetaceae</taxon>
        <taxon>Streptomyces</taxon>
    </lineage>
</organism>
<dbReference type="GeneID" id="91422194"/>
<dbReference type="RefSeq" id="WP_150484717.1">
    <property type="nucleotide sequence ID" value="NZ_BMTB01000016.1"/>
</dbReference>
<evidence type="ECO:0000313" key="1">
    <source>
        <dbReference type="EMBL" id="QEV29660.1"/>
    </source>
</evidence>
<gene>
    <name evidence="1" type="ORF">CP976_39875</name>
</gene>
<reference evidence="1 2" key="1">
    <citation type="submission" date="2017-09" db="EMBL/GenBank/DDBJ databases">
        <authorList>
            <person name="Lee N."/>
            <person name="Cho B.-K."/>
        </authorList>
    </citation>
    <scope>NUCLEOTIDE SEQUENCE [LARGE SCALE GENOMIC DNA]</scope>
    <source>
        <strain evidence="1 2">ATCC 13740</strain>
    </source>
</reference>
<evidence type="ECO:0000313" key="2">
    <source>
        <dbReference type="Proteomes" id="UP000326598"/>
    </source>
</evidence>
<protein>
    <submittedName>
        <fullName evidence="1">Uncharacterized protein</fullName>
    </submittedName>
</protein>
<dbReference type="AlphaFoldDB" id="A0A5J6IFJ6"/>
<dbReference type="Proteomes" id="UP000326598">
    <property type="component" value="Chromosome"/>
</dbReference>
<dbReference type="KEGG" id="scoe:CP976_39875"/>
<accession>A0A5J6IFJ6</accession>
<name>A0A5J6IFJ6_STRC4</name>
<proteinExistence type="predicted"/>
<dbReference type="EMBL" id="CP023694">
    <property type="protein sequence ID" value="QEV29660.1"/>
    <property type="molecule type" value="Genomic_DNA"/>
</dbReference>